<dbReference type="PROSITE" id="PS51186">
    <property type="entry name" value="GNAT"/>
    <property type="match status" value="1"/>
</dbReference>
<geneLocation type="plasmid" evidence="2 3">
    <name>pLPU83a</name>
</geneLocation>
<name>W6S0D7_9HYPH</name>
<dbReference type="GO" id="GO:0016747">
    <property type="term" value="F:acyltransferase activity, transferring groups other than amino-acyl groups"/>
    <property type="evidence" value="ECO:0007669"/>
    <property type="project" value="InterPro"/>
</dbReference>
<dbReference type="Pfam" id="PF00583">
    <property type="entry name" value="Acetyltransf_1"/>
    <property type="match status" value="1"/>
</dbReference>
<organism evidence="2 3">
    <name type="scientific">Rhizobium favelukesii</name>
    <dbReference type="NCBI Taxonomy" id="348824"/>
    <lineage>
        <taxon>Bacteria</taxon>
        <taxon>Pseudomonadati</taxon>
        <taxon>Pseudomonadota</taxon>
        <taxon>Alphaproteobacteria</taxon>
        <taxon>Hyphomicrobiales</taxon>
        <taxon>Rhizobiaceae</taxon>
        <taxon>Rhizobium/Agrobacterium group</taxon>
        <taxon>Rhizobium</taxon>
    </lineage>
</organism>
<dbReference type="HOGENOM" id="CLU_1811704_0_0_5"/>
<dbReference type="SUPFAM" id="SSF55729">
    <property type="entry name" value="Acyl-CoA N-acyltransferases (Nat)"/>
    <property type="match status" value="1"/>
</dbReference>
<dbReference type="Proteomes" id="UP000019443">
    <property type="component" value="Plasmid pLPU83a"/>
</dbReference>
<dbReference type="AlphaFoldDB" id="W6S0D7"/>
<evidence type="ECO:0000259" key="1">
    <source>
        <dbReference type="PROSITE" id="PS51186"/>
    </source>
</evidence>
<evidence type="ECO:0000313" key="3">
    <source>
        <dbReference type="Proteomes" id="UP000019443"/>
    </source>
</evidence>
<dbReference type="RefSeq" id="WP_024319225.1">
    <property type="nucleotide sequence ID" value="NZ_ATTO01000191.1"/>
</dbReference>
<dbReference type="InterPro" id="IPR016181">
    <property type="entry name" value="Acyl_CoA_acyltransferase"/>
</dbReference>
<feature type="domain" description="N-acetyltransferase" evidence="1">
    <location>
        <begin position="1"/>
        <end position="146"/>
    </location>
</feature>
<keyword evidence="2" id="KW-0614">Plasmid</keyword>
<keyword evidence="3" id="KW-1185">Reference proteome</keyword>
<proteinExistence type="predicted"/>
<dbReference type="EMBL" id="HG916853">
    <property type="protein sequence ID" value="CDM59926.1"/>
    <property type="molecule type" value="Genomic_DNA"/>
</dbReference>
<accession>W6S0D7</accession>
<dbReference type="KEGG" id="rhl:LPU83_pLPU83a_0085"/>
<gene>
    <name evidence="2" type="ORF">LPU83_pLPU83a_0085</name>
</gene>
<sequence>MDIYEARLSDLPALVALAERFHGEAGGSYPFKVDRVRAFLGQAIASAEYLAIVAGDAPCGFLIARAGSNYLTGERMAEEVAMYVDPDHRSAGLARGLIAKFETWAASSGCAVVKLTAQHSARPEAVARLYSRSGYAAAETAFIKRL</sequence>
<dbReference type="CDD" id="cd04301">
    <property type="entry name" value="NAT_SF"/>
    <property type="match status" value="1"/>
</dbReference>
<dbReference type="InterPro" id="IPR000182">
    <property type="entry name" value="GNAT_dom"/>
</dbReference>
<dbReference type="Gene3D" id="3.40.630.30">
    <property type="match status" value="1"/>
</dbReference>
<dbReference type="eggNOG" id="ENOG5032E99">
    <property type="taxonomic scope" value="Bacteria"/>
</dbReference>
<evidence type="ECO:0000313" key="2">
    <source>
        <dbReference type="EMBL" id="CDM59926.1"/>
    </source>
</evidence>
<reference evidence="2" key="1">
    <citation type="submission" date="2013-11" db="EMBL/GenBank/DDBJ databases">
        <title>Draft genome sequence of the broad-host-range Rhizobium sp. LPU83 strain, a member of the low-genetic diversity Oregon-like Rhizobium sp. group.</title>
        <authorList>
            <person name="Wibberg D."/>
            <person name="Puehler A."/>
            <person name="Schlueter A."/>
        </authorList>
    </citation>
    <scope>NUCLEOTIDE SEQUENCE [LARGE SCALE GENOMIC DNA]</scope>
    <source>
        <strain evidence="2">LPU83</strain>
        <plasmid evidence="2">pLPU83a</plasmid>
    </source>
</reference>
<protein>
    <submittedName>
        <fullName evidence="2">Acetyltransferase</fullName>
    </submittedName>
</protein>